<reference evidence="2" key="1">
    <citation type="journal article" date="2020" name="Stud. Mycol.">
        <title>101 Dothideomycetes genomes: a test case for predicting lifestyles and emergence of pathogens.</title>
        <authorList>
            <person name="Haridas S."/>
            <person name="Albert R."/>
            <person name="Binder M."/>
            <person name="Bloem J."/>
            <person name="Labutti K."/>
            <person name="Salamov A."/>
            <person name="Andreopoulos B."/>
            <person name="Baker S."/>
            <person name="Barry K."/>
            <person name="Bills G."/>
            <person name="Bluhm B."/>
            <person name="Cannon C."/>
            <person name="Castanera R."/>
            <person name="Culley D."/>
            <person name="Daum C."/>
            <person name="Ezra D."/>
            <person name="Gonzalez J."/>
            <person name="Henrissat B."/>
            <person name="Kuo A."/>
            <person name="Liang C."/>
            <person name="Lipzen A."/>
            <person name="Lutzoni F."/>
            <person name="Magnuson J."/>
            <person name="Mondo S."/>
            <person name="Nolan M."/>
            <person name="Ohm R."/>
            <person name="Pangilinan J."/>
            <person name="Park H.-J."/>
            <person name="Ramirez L."/>
            <person name="Alfaro M."/>
            <person name="Sun H."/>
            <person name="Tritt A."/>
            <person name="Yoshinaga Y."/>
            <person name="Zwiers L.-H."/>
            <person name="Turgeon B."/>
            <person name="Goodwin S."/>
            <person name="Spatafora J."/>
            <person name="Crous P."/>
            <person name="Grigoriev I."/>
        </authorList>
    </citation>
    <scope>NUCLEOTIDE SEQUENCE</scope>
    <source>
        <strain evidence="2">CBS 119925</strain>
    </source>
</reference>
<dbReference type="AlphaFoldDB" id="A0A6A6VJ37"/>
<feature type="compositionally biased region" description="Polar residues" evidence="1">
    <location>
        <begin position="1"/>
        <end position="13"/>
    </location>
</feature>
<feature type="compositionally biased region" description="Polar residues" evidence="1">
    <location>
        <begin position="85"/>
        <end position="140"/>
    </location>
</feature>
<feature type="compositionally biased region" description="Polar residues" evidence="1">
    <location>
        <begin position="47"/>
        <end position="62"/>
    </location>
</feature>
<evidence type="ECO:0000256" key="1">
    <source>
        <dbReference type="SAM" id="MobiDB-lite"/>
    </source>
</evidence>
<feature type="compositionally biased region" description="Pro residues" evidence="1">
    <location>
        <begin position="70"/>
        <end position="79"/>
    </location>
</feature>
<dbReference type="Proteomes" id="UP000799440">
    <property type="component" value="Unassembled WGS sequence"/>
</dbReference>
<sequence length="190" mass="20616">MAAVNVSNMSSTKPSKEPQPQPLSKPRMPTPTKSQVFRRRLRAILTCGQQTSNSTLSPSTPISRPLLHQPSPPAEPPHPTISHPLSPTQISHPTSPTPKSVISSPNLTAATTSPMTGPTFNATSPMTSPNLTAASSPNPQKKSRRESRRERIEVVHVPRHLHWTEYSPEDERNGGRIVGMGMGMDTGAER</sequence>
<name>A0A6A6VJ37_9PLEO</name>
<gene>
    <name evidence="2" type="ORF">M011DRAFT_278023</name>
</gene>
<feature type="region of interest" description="Disordered" evidence="1">
    <location>
        <begin position="165"/>
        <end position="190"/>
    </location>
</feature>
<proteinExistence type="predicted"/>
<evidence type="ECO:0000313" key="3">
    <source>
        <dbReference type="Proteomes" id="UP000799440"/>
    </source>
</evidence>
<evidence type="ECO:0000313" key="2">
    <source>
        <dbReference type="EMBL" id="KAF2749826.1"/>
    </source>
</evidence>
<keyword evidence="3" id="KW-1185">Reference proteome</keyword>
<protein>
    <submittedName>
        <fullName evidence="2">Uncharacterized protein</fullName>
    </submittedName>
</protein>
<dbReference type="EMBL" id="MU006565">
    <property type="protein sequence ID" value="KAF2749826.1"/>
    <property type="molecule type" value="Genomic_DNA"/>
</dbReference>
<feature type="region of interest" description="Disordered" evidence="1">
    <location>
        <begin position="1"/>
        <end position="152"/>
    </location>
</feature>
<organism evidence="2 3">
    <name type="scientific">Sporormia fimetaria CBS 119925</name>
    <dbReference type="NCBI Taxonomy" id="1340428"/>
    <lineage>
        <taxon>Eukaryota</taxon>
        <taxon>Fungi</taxon>
        <taxon>Dikarya</taxon>
        <taxon>Ascomycota</taxon>
        <taxon>Pezizomycotina</taxon>
        <taxon>Dothideomycetes</taxon>
        <taxon>Pleosporomycetidae</taxon>
        <taxon>Pleosporales</taxon>
        <taxon>Sporormiaceae</taxon>
        <taxon>Sporormia</taxon>
    </lineage>
</organism>
<accession>A0A6A6VJ37</accession>